<evidence type="ECO:0000313" key="4">
    <source>
        <dbReference type="Proteomes" id="UP000540568"/>
    </source>
</evidence>
<proteinExistence type="predicted"/>
<keyword evidence="3" id="KW-0808">Transferase</keyword>
<comment type="caution">
    <text evidence="3">The sequence shown here is derived from an EMBL/GenBank/DDBJ whole genome shotgun (WGS) entry which is preliminary data.</text>
</comment>
<dbReference type="InterPro" id="IPR025714">
    <property type="entry name" value="Methyltranfer_dom"/>
</dbReference>
<feature type="compositionally biased region" description="Basic and acidic residues" evidence="1">
    <location>
        <begin position="100"/>
        <end position="116"/>
    </location>
</feature>
<accession>A0A7W3PFL6</accession>
<dbReference type="AlphaFoldDB" id="A0A7W3PFL6"/>
<dbReference type="InterPro" id="IPR029063">
    <property type="entry name" value="SAM-dependent_MTases_sf"/>
</dbReference>
<keyword evidence="4" id="KW-1185">Reference proteome</keyword>
<dbReference type="Pfam" id="PF13847">
    <property type="entry name" value="Methyltransf_31"/>
    <property type="match status" value="1"/>
</dbReference>
<dbReference type="GO" id="GO:0008168">
    <property type="term" value="F:methyltransferase activity"/>
    <property type="evidence" value="ECO:0007669"/>
    <property type="project" value="UniProtKB-KW"/>
</dbReference>
<dbReference type="CDD" id="cd02440">
    <property type="entry name" value="AdoMet_MTases"/>
    <property type="match status" value="1"/>
</dbReference>
<protein>
    <submittedName>
        <fullName evidence="3">Ubiquinone/menaquinone biosynthesis C-methylase UbiE</fullName>
    </submittedName>
</protein>
<gene>
    <name evidence="3" type="ORF">FHX71_003733</name>
</gene>
<evidence type="ECO:0000259" key="2">
    <source>
        <dbReference type="Pfam" id="PF13847"/>
    </source>
</evidence>
<dbReference type="Proteomes" id="UP000540568">
    <property type="component" value="Unassembled WGS sequence"/>
</dbReference>
<dbReference type="Gene3D" id="3.40.50.150">
    <property type="entry name" value="Vaccinia Virus protein VP39"/>
    <property type="match status" value="1"/>
</dbReference>
<sequence>MTGSANEHDIARIDTARTDAPSHKLGDTFGGRFPSNEGNGGSARDRSKPAGTDPIDAVDAPSSLSSLTGNGPGSSGSGNGDGQDGDGQGSHDTPVAGTDLTKESESYTHGHHESVLRSHRRRTAANSAAFLLPHLLSDMTLLDVGCGPGTVTVDFAERLTQGSVVGVDASDDVLESARGLADAHGTKNITFEHANAYELPFEDDSFDVVFAHQLLQHLSDPVAALREMKRVAKPGGFVAVRDADYEAMTWYPESAELTEWNMLYHEVTHTYGFEPDAGRRLASWVRDAGFDPATIEPGASVWCYATPDDRTWWGGLWAERCTESNFAVQAKDSALADDVALEQLAQGWREWAAAPDGWFAVLNGEVLARA</sequence>
<keyword evidence="3" id="KW-0830">Ubiquinone</keyword>
<dbReference type="EMBL" id="JACGWV010000002">
    <property type="protein sequence ID" value="MBA8809757.1"/>
    <property type="molecule type" value="Genomic_DNA"/>
</dbReference>
<dbReference type="PANTHER" id="PTHR43591">
    <property type="entry name" value="METHYLTRANSFERASE"/>
    <property type="match status" value="1"/>
</dbReference>
<dbReference type="GO" id="GO:0032259">
    <property type="term" value="P:methylation"/>
    <property type="evidence" value="ECO:0007669"/>
    <property type="project" value="UniProtKB-KW"/>
</dbReference>
<reference evidence="3 4" key="1">
    <citation type="submission" date="2020-07" db="EMBL/GenBank/DDBJ databases">
        <title>Sequencing the genomes of 1000 actinobacteria strains.</title>
        <authorList>
            <person name="Klenk H.-P."/>
        </authorList>
    </citation>
    <scope>NUCLEOTIDE SEQUENCE [LARGE SCALE GENOMIC DNA]</scope>
    <source>
        <strain evidence="3 4">DSM 44121</strain>
    </source>
</reference>
<feature type="domain" description="Methyltransferase" evidence="2">
    <location>
        <begin position="137"/>
        <end position="268"/>
    </location>
</feature>
<keyword evidence="3" id="KW-0489">Methyltransferase</keyword>
<feature type="compositionally biased region" description="Gly residues" evidence="1">
    <location>
        <begin position="70"/>
        <end position="88"/>
    </location>
</feature>
<feature type="region of interest" description="Disordered" evidence="1">
    <location>
        <begin position="1"/>
        <end position="120"/>
    </location>
</feature>
<dbReference type="SUPFAM" id="SSF53335">
    <property type="entry name" value="S-adenosyl-L-methionine-dependent methyltransferases"/>
    <property type="match status" value="1"/>
</dbReference>
<name>A0A7W3PFL6_9MICO</name>
<evidence type="ECO:0000256" key="1">
    <source>
        <dbReference type="SAM" id="MobiDB-lite"/>
    </source>
</evidence>
<organism evidence="3 4">
    <name type="scientific">Promicromonospora sukumoe</name>
    <dbReference type="NCBI Taxonomy" id="88382"/>
    <lineage>
        <taxon>Bacteria</taxon>
        <taxon>Bacillati</taxon>
        <taxon>Actinomycetota</taxon>
        <taxon>Actinomycetes</taxon>
        <taxon>Micrococcales</taxon>
        <taxon>Promicromonosporaceae</taxon>
        <taxon>Promicromonospora</taxon>
    </lineage>
</organism>
<dbReference type="PANTHER" id="PTHR43591:SF24">
    <property type="entry name" value="2-METHOXY-6-POLYPRENYL-1,4-BENZOQUINOL METHYLASE, MITOCHONDRIAL"/>
    <property type="match status" value="1"/>
</dbReference>
<evidence type="ECO:0000313" key="3">
    <source>
        <dbReference type="EMBL" id="MBA8809757.1"/>
    </source>
</evidence>
<feature type="compositionally biased region" description="Basic and acidic residues" evidence="1">
    <location>
        <begin position="1"/>
        <end position="26"/>
    </location>
</feature>